<evidence type="ECO:0000256" key="1">
    <source>
        <dbReference type="ARBA" id="ARBA00007274"/>
    </source>
</evidence>
<dbReference type="SUPFAM" id="SSF51161">
    <property type="entry name" value="Trimeric LpxA-like enzymes"/>
    <property type="match status" value="1"/>
</dbReference>
<dbReference type="InterPro" id="IPR011004">
    <property type="entry name" value="Trimer_LpxA-like_sf"/>
</dbReference>
<proteinExistence type="inferred from homology"/>
<evidence type="ECO:0000256" key="3">
    <source>
        <dbReference type="ARBA" id="ARBA00022737"/>
    </source>
</evidence>
<dbReference type="Pfam" id="PF00132">
    <property type="entry name" value="Hexapep"/>
    <property type="match status" value="1"/>
</dbReference>
<gene>
    <name evidence="5" type="ORF">EXY23_14640</name>
</gene>
<comment type="similarity">
    <text evidence="1">Belongs to the transferase hexapeptide repeat family.</text>
</comment>
<dbReference type="CDD" id="cd03349">
    <property type="entry name" value="LbH_XAT"/>
    <property type="match status" value="1"/>
</dbReference>
<organism evidence="5 6">
    <name type="scientific">Roseicella aquatilis</name>
    <dbReference type="NCBI Taxonomy" id="2527868"/>
    <lineage>
        <taxon>Bacteria</taxon>
        <taxon>Pseudomonadati</taxon>
        <taxon>Pseudomonadota</taxon>
        <taxon>Alphaproteobacteria</taxon>
        <taxon>Acetobacterales</taxon>
        <taxon>Roseomonadaceae</taxon>
        <taxon>Roseicella</taxon>
    </lineage>
</organism>
<sequence length="263" mass="28960">MTPELYRKLAPLGVTTAFAKPQDIHLNAFRRKPMLLEAPIQLRAGRYDVDAIGAFTYLGGSGAVFRHISSIGRFCAIAGSVITGSTEHPTNQLSPHPIFQGGWEREWPQLAPFYSRNMKSIAASRHTWFDQSGSRLGLIRIGNDVWIGESVYVRRGVTVGDGAIIASRSVVVSDIEPYMIVGGVPARAVRRRVPERVAEHLLSTKWWDYGLSALEGCDFRDAEGAGERIAENIASGRARPWKGRIISVQADEAISIEEGDPFE</sequence>
<accession>A0A4R4DH13</accession>
<name>A0A4R4DH13_9PROT</name>
<dbReference type="PANTHER" id="PTHR43300:SF11">
    <property type="entry name" value="ACETYLTRANSFERASE RV3034C-RELATED"/>
    <property type="match status" value="1"/>
</dbReference>
<dbReference type="InterPro" id="IPR050179">
    <property type="entry name" value="Trans_hexapeptide_repeat"/>
</dbReference>
<keyword evidence="3" id="KW-0677">Repeat</keyword>
<dbReference type="RefSeq" id="WP_132290579.1">
    <property type="nucleotide sequence ID" value="NZ_SKBM01000013.1"/>
</dbReference>
<dbReference type="InterPro" id="IPR001451">
    <property type="entry name" value="Hexapep"/>
</dbReference>
<keyword evidence="6" id="KW-1185">Reference proteome</keyword>
<reference evidence="5 6" key="1">
    <citation type="submission" date="2019-03" db="EMBL/GenBank/DDBJ databases">
        <title>Paracraurococcus aquatilis NE82 genome sequence.</title>
        <authorList>
            <person name="Zhao Y."/>
            <person name="Du Z."/>
        </authorList>
    </citation>
    <scope>NUCLEOTIDE SEQUENCE [LARGE SCALE GENOMIC DNA]</scope>
    <source>
        <strain evidence="5 6">NE82</strain>
    </source>
</reference>
<dbReference type="PROSITE" id="PS00101">
    <property type="entry name" value="HEXAPEP_TRANSFERASES"/>
    <property type="match status" value="1"/>
</dbReference>
<dbReference type="Proteomes" id="UP000295023">
    <property type="component" value="Unassembled WGS sequence"/>
</dbReference>
<dbReference type="PANTHER" id="PTHR43300">
    <property type="entry name" value="ACETYLTRANSFERASE"/>
    <property type="match status" value="1"/>
</dbReference>
<dbReference type="GO" id="GO:0016746">
    <property type="term" value="F:acyltransferase activity"/>
    <property type="evidence" value="ECO:0007669"/>
    <property type="project" value="UniProtKB-KW"/>
</dbReference>
<evidence type="ECO:0000256" key="4">
    <source>
        <dbReference type="ARBA" id="ARBA00023315"/>
    </source>
</evidence>
<evidence type="ECO:0000313" key="5">
    <source>
        <dbReference type="EMBL" id="TCZ59838.1"/>
    </source>
</evidence>
<keyword evidence="4" id="KW-0012">Acyltransferase</keyword>
<dbReference type="InterPro" id="IPR018357">
    <property type="entry name" value="Hexapep_transf_CS"/>
</dbReference>
<comment type="caution">
    <text evidence="5">The sequence shown here is derived from an EMBL/GenBank/DDBJ whole genome shotgun (WGS) entry which is preliminary data.</text>
</comment>
<dbReference type="OrthoDB" id="9815592at2"/>
<dbReference type="Gene3D" id="2.160.10.10">
    <property type="entry name" value="Hexapeptide repeat proteins"/>
    <property type="match status" value="1"/>
</dbReference>
<evidence type="ECO:0000256" key="2">
    <source>
        <dbReference type="ARBA" id="ARBA00022679"/>
    </source>
</evidence>
<dbReference type="EMBL" id="SKBM01000013">
    <property type="protein sequence ID" value="TCZ59838.1"/>
    <property type="molecule type" value="Genomic_DNA"/>
</dbReference>
<keyword evidence="2 5" id="KW-0808">Transferase</keyword>
<dbReference type="AlphaFoldDB" id="A0A4R4DH13"/>
<evidence type="ECO:0000313" key="6">
    <source>
        <dbReference type="Proteomes" id="UP000295023"/>
    </source>
</evidence>
<protein>
    <submittedName>
        <fullName evidence="5">CatB-related O-acetyltransferase</fullName>
    </submittedName>
</protein>